<evidence type="ECO:0000259" key="2">
    <source>
        <dbReference type="Pfam" id="PF01593"/>
    </source>
</evidence>
<dbReference type="InterPro" id="IPR002937">
    <property type="entry name" value="Amino_oxidase"/>
</dbReference>
<organism evidence="3 4">
    <name type="scientific">Phyllotreta striolata</name>
    <name type="common">Striped flea beetle</name>
    <name type="synonym">Crioceris striolata</name>
    <dbReference type="NCBI Taxonomy" id="444603"/>
    <lineage>
        <taxon>Eukaryota</taxon>
        <taxon>Metazoa</taxon>
        <taxon>Ecdysozoa</taxon>
        <taxon>Arthropoda</taxon>
        <taxon>Hexapoda</taxon>
        <taxon>Insecta</taxon>
        <taxon>Pterygota</taxon>
        <taxon>Neoptera</taxon>
        <taxon>Endopterygota</taxon>
        <taxon>Coleoptera</taxon>
        <taxon>Polyphaga</taxon>
        <taxon>Cucujiformia</taxon>
        <taxon>Chrysomeloidea</taxon>
        <taxon>Chrysomelidae</taxon>
        <taxon>Galerucinae</taxon>
        <taxon>Alticini</taxon>
        <taxon>Phyllotreta</taxon>
    </lineage>
</organism>
<dbReference type="PANTHER" id="PTHR10742:SF398">
    <property type="entry name" value="AMINE OXIDASE DOMAIN-CONTAINING PROTEIN-RELATED"/>
    <property type="match status" value="1"/>
</dbReference>
<dbReference type="PANTHER" id="PTHR10742">
    <property type="entry name" value="FLAVIN MONOAMINE OXIDASE"/>
    <property type="match status" value="1"/>
</dbReference>
<evidence type="ECO:0000256" key="1">
    <source>
        <dbReference type="SAM" id="SignalP"/>
    </source>
</evidence>
<reference evidence="3" key="1">
    <citation type="submission" date="2022-01" db="EMBL/GenBank/DDBJ databases">
        <authorList>
            <person name="King R."/>
        </authorList>
    </citation>
    <scope>NUCLEOTIDE SEQUENCE</scope>
</reference>
<dbReference type="Gene3D" id="3.90.660.10">
    <property type="match status" value="1"/>
</dbReference>
<dbReference type="GO" id="GO:0046592">
    <property type="term" value="F:polyamine oxidase activity"/>
    <property type="evidence" value="ECO:0007669"/>
    <property type="project" value="TreeGrafter"/>
</dbReference>
<dbReference type="Pfam" id="PF01593">
    <property type="entry name" value="Amino_oxidase"/>
    <property type="match status" value="1"/>
</dbReference>
<dbReference type="InterPro" id="IPR050281">
    <property type="entry name" value="Flavin_monoamine_oxidase"/>
</dbReference>
<feature type="chain" id="PRO_5040217881" description="Amine oxidase domain-containing protein" evidence="1">
    <location>
        <begin position="20"/>
        <end position="483"/>
    </location>
</feature>
<dbReference type="SUPFAM" id="SSF54373">
    <property type="entry name" value="FAD-linked reductases, C-terminal domain"/>
    <property type="match status" value="1"/>
</dbReference>
<gene>
    <name evidence="3" type="ORF">PHYEVI_LOCUS10038</name>
</gene>
<name>A0A9N9TZR9_PHYSR</name>
<dbReference type="SUPFAM" id="SSF51905">
    <property type="entry name" value="FAD/NAD(P)-binding domain"/>
    <property type="match status" value="1"/>
</dbReference>
<keyword evidence="4" id="KW-1185">Reference proteome</keyword>
<dbReference type="Gene3D" id="3.50.50.60">
    <property type="entry name" value="FAD/NAD(P)-binding domain"/>
    <property type="match status" value="1"/>
</dbReference>
<evidence type="ECO:0000313" key="3">
    <source>
        <dbReference type="EMBL" id="CAG9863754.1"/>
    </source>
</evidence>
<protein>
    <recommendedName>
        <fullName evidence="2">Amine oxidase domain-containing protein</fullName>
    </recommendedName>
</protein>
<accession>A0A9N9TZR9</accession>
<dbReference type="Proteomes" id="UP001153712">
    <property type="component" value="Chromosome 7"/>
</dbReference>
<dbReference type="AlphaFoldDB" id="A0A9N9TZR9"/>
<evidence type="ECO:0000313" key="4">
    <source>
        <dbReference type="Proteomes" id="UP001153712"/>
    </source>
</evidence>
<feature type="signal peptide" evidence="1">
    <location>
        <begin position="1"/>
        <end position="19"/>
    </location>
</feature>
<proteinExistence type="predicted"/>
<dbReference type="InterPro" id="IPR036188">
    <property type="entry name" value="FAD/NAD-bd_sf"/>
</dbReference>
<sequence>MSGVPSVLIIGAGAAGVAAATRLLENGIDNIKILEAENRIGGRIYSLEFDGVFIDLGGQWVHGEKGNIVYEMVKDLGLLHTSFNNYEDNTFYMSNGENVNKNITDRLFQIGLSIIEDSECAIQHPGPYGNYFIKIYKEKVSEEFKDDASALELAACVQDWFHKFCICLDSAKSWYEISTLGAACRFEYCEGDQQLNWGERGFKTILDVLMKKIPDASKQLHLDDKILLKKVVKKIQWGDSEQTVTCEDGSVFTADHVIITCSVGVLKTTYRSLFDPALPSYKVNSIEHISMGTVNKILLRFPRKWWPEDTKGFSLLWTDEDRKNLVNEIPSLGPVDEDGRSWLEDVFGFYVIDNHPRILLGWVVGKMAAEVEHCTDEDVTQGCMALLRKFVGNKYDIPTPDAILRSSWNSNPHFCGSYVYSSIEQDEYNASSEDLARPIVSEKSKKPVLLFAGEATSTNHYSTVNGAIETGYREADRLIEFYK</sequence>
<feature type="domain" description="Amine oxidase" evidence="2">
    <location>
        <begin position="15"/>
        <end position="479"/>
    </location>
</feature>
<keyword evidence="1" id="KW-0732">Signal</keyword>
<dbReference type="OrthoDB" id="5046242at2759"/>
<dbReference type="EMBL" id="OU900100">
    <property type="protein sequence ID" value="CAG9863754.1"/>
    <property type="molecule type" value="Genomic_DNA"/>
</dbReference>